<gene>
    <name evidence="2" type="ORF">Mic7113_5316</name>
</gene>
<dbReference type="Proteomes" id="UP000010471">
    <property type="component" value="Chromosome"/>
</dbReference>
<evidence type="ECO:0008006" key="4">
    <source>
        <dbReference type="Google" id="ProtNLM"/>
    </source>
</evidence>
<sequence>MRQIKRKRTAGLGLLIGAMASGLFGSFAAPVQAQDSFGNQVIQFPVDTTVEFEFKESHGAYQSSIGIVDLDTRQPVKVLFSETKPYDQFGTGQSQTRSPGQNNIGTSLDFVGTVQGGTVQNQLNEFTFQANKRYAFYLESVSPTGQTRRTVLSSSSLAAVFDGSLNSGDRGGIVGSRIAWDDDGLPQAPGKDDDFDDFVIEAGGYLIEVGCPPVS</sequence>
<dbReference type="RefSeq" id="WP_015185098.1">
    <property type="nucleotide sequence ID" value="NC_019738.1"/>
</dbReference>
<protein>
    <recommendedName>
        <fullName evidence="4">DUF4114 domain-containing protein</fullName>
    </recommendedName>
</protein>
<evidence type="ECO:0000313" key="3">
    <source>
        <dbReference type="Proteomes" id="UP000010471"/>
    </source>
</evidence>
<name>K9WKM6_9CYAN</name>
<keyword evidence="1" id="KW-0732">Signal</keyword>
<evidence type="ECO:0000256" key="1">
    <source>
        <dbReference type="SAM" id="SignalP"/>
    </source>
</evidence>
<accession>K9WKM6</accession>
<dbReference type="OrthoDB" id="458303at2"/>
<dbReference type="HOGENOM" id="CLU_1281907_0_0_3"/>
<feature type="chain" id="PRO_5003937349" description="DUF4114 domain-containing protein" evidence="1">
    <location>
        <begin position="34"/>
        <end position="215"/>
    </location>
</feature>
<evidence type="ECO:0000313" key="2">
    <source>
        <dbReference type="EMBL" id="AFZ20965.1"/>
    </source>
</evidence>
<reference evidence="2 3" key="1">
    <citation type="submission" date="2012-06" db="EMBL/GenBank/DDBJ databases">
        <title>Finished chromosome of genome of Microcoleus sp. PCC 7113.</title>
        <authorList>
            <consortium name="US DOE Joint Genome Institute"/>
            <person name="Gugger M."/>
            <person name="Coursin T."/>
            <person name="Rippka R."/>
            <person name="Tandeau De Marsac N."/>
            <person name="Huntemann M."/>
            <person name="Wei C.-L."/>
            <person name="Han J."/>
            <person name="Detter J.C."/>
            <person name="Han C."/>
            <person name="Tapia R."/>
            <person name="Chen A."/>
            <person name="Kyrpides N."/>
            <person name="Mavromatis K."/>
            <person name="Markowitz V."/>
            <person name="Szeto E."/>
            <person name="Ivanova N."/>
            <person name="Pagani I."/>
            <person name="Pati A."/>
            <person name="Goodwin L."/>
            <person name="Nordberg H.P."/>
            <person name="Cantor M.N."/>
            <person name="Hua S.X."/>
            <person name="Woyke T."/>
            <person name="Kerfeld C.A."/>
        </authorList>
    </citation>
    <scope>NUCLEOTIDE SEQUENCE [LARGE SCALE GENOMIC DNA]</scope>
    <source>
        <strain evidence="2 3">PCC 7113</strain>
    </source>
</reference>
<dbReference type="KEGG" id="mic:Mic7113_5316"/>
<dbReference type="eggNOG" id="ENOG5030AJ9">
    <property type="taxonomic scope" value="Bacteria"/>
</dbReference>
<feature type="signal peptide" evidence="1">
    <location>
        <begin position="1"/>
        <end position="33"/>
    </location>
</feature>
<proteinExistence type="predicted"/>
<organism evidence="2 3">
    <name type="scientific">Allocoleopsis franciscana PCC 7113</name>
    <dbReference type="NCBI Taxonomy" id="1173027"/>
    <lineage>
        <taxon>Bacteria</taxon>
        <taxon>Bacillati</taxon>
        <taxon>Cyanobacteriota</taxon>
        <taxon>Cyanophyceae</taxon>
        <taxon>Coleofasciculales</taxon>
        <taxon>Coleofasciculaceae</taxon>
        <taxon>Allocoleopsis</taxon>
        <taxon>Allocoleopsis franciscana</taxon>
    </lineage>
</organism>
<dbReference type="AlphaFoldDB" id="K9WKM6"/>
<dbReference type="STRING" id="1173027.Mic7113_5316"/>
<keyword evidence="3" id="KW-1185">Reference proteome</keyword>
<dbReference type="EMBL" id="CP003630">
    <property type="protein sequence ID" value="AFZ20965.1"/>
    <property type="molecule type" value="Genomic_DNA"/>
</dbReference>